<keyword evidence="2" id="KW-1003">Cell membrane</keyword>
<protein>
    <submittedName>
        <fullName evidence="8">MFS transporter</fullName>
    </submittedName>
</protein>
<accession>A0A556ASE1</accession>
<name>A0A556ASE1_9BURK</name>
<keyword evidence="4 6" id="KW-1133">Transmembrane helix</keyword>
<feature type="transmembrane region" description="Helical" evidence="6">
    <location>
        <begin position="363"/>
        <end position="385"/>
    </location>
</feature>
<proteinExistence type="predicted"/>
<dbReference type="SUPFAM" id="SSF103473">
    <property type="entry name" value="MFS general substrate transporter"/>
    <property type="match status" value="1"/>
</dbReference>
<evidence type="ECO:0000256" key="6">
    <source>
        <dbReference type="SAM" id="Phobius"/>
    </source>
</evidence>
<dbReference type="EMBL" id="VLTJ01000020">
    <property type="protein sequence ID" value="TSH95846.1"/>
    <property type="molecule type" value="Genomic_DNA"/>
</dbReference>
<feature type="transmembrane region" description="Helical" evidence="6">
    <location>
        <begin position="90"/>
        <end position="113"/>
    </location>
</feature>
<keyword evidence="5 6" id="KW-0472">Membrane</keyword>
<dbReference type="PROSITE" id="PS50850">
    <property type="entry name" value="MFS"/>
    <property type="match status" value="1"/>
</dbReference>
<feature type="transmembrane region" description="Helical" evidence="6">
    <location>
        <begin position="38"/>
        <end position="59"/>
    </location>
</feature>
<dbReference type="Pfam" id="PF07690">
    <property type="entry name" value="MFS_1"/>
    <property type="match status" value="1"/>
</dbReference>
<dbReference type="InterPro" id="IPR050189">
    <property type="entry name" value="MFS_Efflux_Transporters"/>
</dbReference>
<dbReference type="OrthoDB" id="8581632at2"/>
<dbReference type="Gene3D" id="1.20.1250.20">
    <property type="entry name" value="MFS general substrate transporter like domains"/>
    <property type="match status" value="1"/>
</dbReference>
<evidence type="ECO:0000313" key="9">
    <source>
        <dbReference type="Proteomes" id="UP000318405"/>
    </source>
</evidence>
<keyword evidence="3 6" id="KW-0812">Transmembrane</keyword>
<feature type="transmembrane region" description="Helical" evidence="6">
    <location>
        <begin position="66"/>
        <end position="84"/>
    </location>
</feature>
<feature type="transmembrane region" description="Helical" evidence="6">
    <location>
        <begin position="196"/>
        <end position="219"/>
    </location>
</feature>
<feature type="transmembrane region" description="Helical" evidence="6">
    <location>
        <begin position="239"/>
        <end position="261"/>
    </location>
</feature>
<dbReference type="Proteomes" id="UP000318405">
    <property type="component" value="Unassembled WGS sequence"/>
</dbReference>
<evidence type="ECO:0000256" key="5">
    <source>
        <dbReference type="ARBA" id="ARBA00023136"/>
    </source>
</evidence>
<dbReference type="GO" id="GO:0022857">
    <property type="term" value="F:transmembrane transporter activity"/>
    <property type="evidence" value="ECO:0007669"/>
    <property type="project" value="InterPro"/>
</dbReference>
<comment type="caution">
    <text evidence="8">The sequence shown here is derived from an EMBL/GenBank/DDBJ whole genome shotgun (WGS) entry which is preliminary data.</text>
</comment>
<feature type="transmembrane region" description="Helical" evidence="6">
    <location>
        <begin position="273"/>
        <end position="290"/>
    </location>
</feature>
<feature type="domain" description="Major facilitator superfamily (MFS) profile" evidence="7">
    <location>
        <begin position="1"/>
        <end position="391"/>
    </location>
</feature>
<reference evidence="8 9" key="1">
    <citation type="submission" date="2019-07" db="EMBL/GenBank/DDBJ databases">
        <title>Qingshengfaniella alkalisoli gen. nov., sp. nov., isolated from saline soil.</title>
        <authorList>
            <person name="Xu L."/>
            <person name="Huang X.-X."/>
            <person name="Sun J.-Q."/>
        </authorList>
    </citation>
    <scope>NUCLEOTIDE SEQUENCE [LARGE SCALE GENOMIC DNA]</scope>
    <source>
        <strain evidence="8 9">DSM 27279</strain>
    </source>
</reference>
<dbReference type="GO" id="GO:0005886">
    <property type="term" value="C:plasma membrane"/>
    <property type="evidence" value="ECO:0007669"/>
    <property type="project" value="UniProtKB-SubCell"/>
</dbReference>
<keyword evidence="9" id="KW-1185">Reference proteome</keyword>
<dbReference type="PANTHER" id="PTHR43124">
    <property type="entry name" value="PURINE EFFLUX PUMP PBUE"/>
    <property type="match status" value="1"/>
</dbReference>
<feature type="transmembrane region" description="Helical" evidence="6">
    <location>
        <begin position="125"/>
        <end position="148"/>
    </location>
</feature>
<gene>
    <name evidence="8" type="ORF">FOZ76_10585</name>
</gene>
<evidence type="ECO:0000313" key="8">
    <source>
        <dbReference type="EMBL" id="TSH95846.1"/>
    </source>
</evidence>
<dbReference type="AlphaFoldDB" id="A0A556ASE1"/>
<feature type="transmembrane region" description="Helical" evidence="6">
    <location>
        <begin position="296"/>
        <end position="316"/>
    </location>
</feature>
<comment type="subcellular location">
    <subcellularLocation>
        <location evidence="1">Cell membrane</location>
        <topology evidence="1">Multi-pass membrane protein</topology>
    </subcellularLocation>
</comment>
<evidence type="ECO:0000256" key="3">
    <source>
        <dbReference type="ARBA" id="ARBA00022692"/>
    </source>
</evidence>
<dbReference type="PANTHER" id="PTHR43124:SF3">
    <property type="entry name" value="CHLORAMPHENICOL EFFLUX PUMP RV0191"/>
    <property type="match status" value="1"/>
</dbReference>
<dbReference type="InterPro" id="IPR036259">
    <property type="entry name" value="MFS_trans_sf"/>
</dbReference>
<evidence type="ECO:0000256" key="2">
    <source>
        <dbReference type="ARBA" id="ARBA00022475"/>
    </source>
</evidence>
<sequence length="395" mass="41520">MLAALMSGFVLSQAYRTLAGILGLPVQAELALSPQELGVFAAMFHLAFGITQIGMGVALDMHGVRRVILAVSPFSVVGAAMSSLAQDFPWLLLGQALIGIGCAPAFLVCTLLLARAFPAERFAALSGMVLGVGGLGLVVTGTPMAWLIEWGSWRTVFTLLAVASALSWIAMFAVVGRDAPAKGAPRESLGQALRGFGGLFLLPHTAGIMVLGSLVYAAFLTVRGLWLGPMLIEREGYTLVQSGNVALVMSLVALFSPPLFGRLDPGPLRRPRWLIAGTLALAALFLVLGWARGAVISAVLPLVIAALSGFAVLQYADVRSAYPPSLTGRAMSVFTMAMFLGIGIMQWVTGLVAAFAQRMGWDIFATVYTFIFGCLAAGAAAYAWLPRPPAQHAPD</sequence>
<evidence type="ECO:0000256" key="1">
    <source>
        <dbReference type="ARBA" id="ARBA00004651"/>
    </source>
</evidence>
<organism evidence="8 9">
    <name type="scientific">Verticiella sediminum</name>
    <dbReference type="NCBI Taxonomy" id="1247510"/>
    <lineage>
        <taxon>Bacteria</taxon>
        <taxon>Pseudomonadati</taxon>
        <taxon>Pseudomonadota</taxon>
        <taxon>Betaproteobacteria</taxon>
        <taxon>Burkholderiales</taxon>
        <taxon>Alcaligenaceae</taxon>
        <taxon>Verticiella</taxon>
    </lineage>
</organism>
<feature type="transmembrane region" description="Helical" evidence="6">
    <location>
        <begin position="337"/>
        <end position="357"/>
    </location>
</feature>
<feature type="transmembrane region" description="Helical" evidence="6">
    <location>
        <begin position="154"/>
        <end position="175"/>
    </location>
</feature>
<dbReference type="InterPro" id="IPR011701">
    <property type="entry name" value="MFS"/>
</dbReference>
<evidence type="ECO:0000256" key="4">
    <source>
        <dbReference type="ARBA" id="ARBA00022989"/>
    </source>
</evidence>
<evidence type="ECO:0000259" key="7">
    <source>
        <dbReference type="PROSITE" id="PS50850"/>
    </source>
</evidence>
<dbReference type="InterPro" id="IPR020846">
    <property type="entry name" value="MFS_dom"/>
</dbReference>